<keyword evidence="2" id="KW-0418">Kinase</keyword>
<feature type="domain" description="Protein kinase" evidence="1">
    <location>
        <begin position="190"/>
        <end position="538"/>
    </location>
</feature>
<dbReference type="InterPro" id="IPR000719">
    <property type="entry name" value="Prot_kinase_dom"/>
</dbReference>
<reference evidence="2 3" key="1">
    <citation type="submission" date="2014-03" db="EMBL/GenBank/DDBJ databases">
        <authorList>
            <person name="Sibley D."/>
            <person name="Venepally P."/>
            <person name="Karamycheva S."/>
            <person name="Hadjithomas M."/>
            <person name="Khan A."/>
            <person name="Brunk B."/>
            <person name="Roos D."/>
            <person name="Caler E."/>
            <person name="Lorenzi H."/>
        </authorList>
    </citation>
    <scope>NUCLEOTIDE SEQUENCE [LARGE SCALE GENOMIC DNA]</scope>
    <source>
        <strain evidence="3">p89</strain>
    </source>
</reference>
<dbReference type="OrthoDB" id="333255at2759"/>
<dbReference type="GO" id="GO:0005524">
    <property type="term" value="F:ATP binding"/>
    <property type="evidence" value="ECO:0007669"/>
    <property type="project" value="InterPro"/>
</dbReference>
<keyword evidence="2" id="KW-0808">Transferase</keyword>
<dbReference type="Proteomes" id="UP000028828">
    <property type="component" value="Unassembled WGS sequence"/>
</dbReference>
<dbReference type="Gene3D" id="1.10.510.10">
    <property type="entry name" value="Transferase(Phosphotransferase) domain 1"/>
    <property type="match status" value="1"/>
</dbReference>
<comment type="caution">
    <text evidence="2">The sequence shown here is derived from an EMBL/GenBank/DDBJ whole genome shotgun (WGS) entry which is preliminary data.</text>
</comment>
<evidence type="ECO:0000313" key="2">
    <source>
        <dbReference type="EMBL" id="KFG29403.1"/>
    </source>
</evidence>
<evidence type="ECO:0000313" key="3">
    <source>
        <dbReference type="Proteomes" id="UP000028828"/>
    </source>
</evidence>
<name>A0A086JB85_TOXGO</name>
<evidence type="ECO:0000259" key="1">
    <source>
        <dbReference type="PROSITE" id="PS50011"/>
    </source>
</evidence>
<dbReference type="PANTHER" id="PTHR44167:SF18">
    <property type="entry name" value="PROTEIN KINASE DOMAIN-CONTAINING PROTEIN"/>
    <property type="match status" value="1"/>
</dbReference>
<dbReference type="GO" id="GO:0005737">
    <property type="term" value="C:cytoplasm"/>
    <property type="evidence" value="ECO:0007669"/>
    <property type="project" value="TreeGrafter"/>
</dbReference>
<dbReference type="GO" id="GO:0004674">
    <property type="term" value="F:protein serine/threonine kinase activity"/>
    <property type="evidence" value="ECO:0007669"/>
    <property type="project" value="TreeGrafter"/>
</dbReference>
<protein>
    <submittedName>
        <fullName evidence="2">Rhoptry kinase family protein ROP20</fullName>
    </submittedName>
</protein>
<dbReference type="InterPro" id="IPR008271">
    <property type="entry name" value="Ser/Thr_kinase_AS"/>
</dbReference>
<sequence>MRLDAVYYLAQMASHRIPRCQATFRHFICWFLIFAAFAVSDFSNVHGSFLPDPHFLCHHRTLRFRRGYVPQLSPCPHASTHHVKSGSFSSKISFLEEAAQPPSPISSPESKSELLLSLSVGHYGKWMTDEDERGRRKVAASVSRLLRSERPKSISDRAQFLLDEAVAPDTVFVVESLEGVPTAGVQVQAFRRGNPLASGSYNVLSEATPVPVPLPTSLLVRPERGEVPQQSARMMNVVVAAVKGSGGHAAHVEEGKTGKAGVSSEPVAVRIALSARSSCEVEAEDECLSLARKYSNLMSKLPPFSSRDLLEKFGMVVPQLVGQLRGRPSLLRRQGGNSLLNFVQIMPLMACDLNQFRITDPNAVKFVVKRMIQLLALFGAAGLVHQDIKTENFLVSRQGRLYLADFDAVVRENDTIQCNKKLSLLFSPPEVLRCFFNTPEEKIALTQVVDSWSLGMAAWEVLCMSEPFDGMRFSEDDLYNMKVIAALPEGGDDTRALDWNRCRGRPPAPLRKAVECLLDRNAATRCKALDLFKTSPLFAEERPVPPEPSSSD</sequence>
<dbReference type="SUPFAM" id="SSF56112">
    <property type="entry name" value="Protein kinase-like (PK-like)"/>
    <property type="match status" value="1"/>
</dbReference>
<organism evidence="2 3">
    <name type="scientific">Toxoplasma gondii p89</name>
    <dbReference type="NCBI Taxonomy" id="943119"/>
    <lineage>
        <taxon>Eukaryota</taxon>
        <taxon>Sar</taxon>
        <taxon>Alveolata</taxon>
        <taxon>Apicomplexa</taxon>
        <taxon>Conoidasida</taxon>
        <taxon>Coccidia</taxon>
        <taxon>Eucoccidiorida</taxon>
        <taxon>Eimeriorina</taxon>
        <taxon>Sarcocystidae</taxon>
        <taxon>Toxoplasma</taxon>
    </lineage>
</organism>
<dbReference type="PROSITE" id="PS50011">
    <property type="entry name" value="PROTEIN_KINASE_DOM"/>
    <property type="match status" value="1"/>
</dbReference>
<gene>
    <name evidence="2" type="ORF">TGP89_258230</name>
</gene>
<dbReference type="PANTHER" id="PTHR44167">
    <property type="entry name" value="OVARIAN-SPECIFIC SERINE/THREONINE-PROTEIN KINASE LOK-RELATED"/>
    <property type="match status" value="1"/>
</dbReference>
<dbReference type="PROSITE" id="PS00108">
    <property type="entry name" value="PROTEIN_KINASE_ST"/>
    <property type="match status" value="1"/>
</dbReference>
<dbReference type="VEuPathDB" id="ToxoDB:TGP89_258230"/>
<dbReference type="GO" id="GO:0005634">
    <property type="term" value="C:nucleus"/>
    <property type="evidence" value="ECO:0007669"/>
    <property type="project" value="TreeGrafter"/>
</dbReference>
<dbReference type="AlphaFoldDB" id="A0A086JB85"/>
<dbReference type="EMBL" id="AEYI02002174">
    <property type="protein sequence ID" value="KFG29403.1"/>
    <property type="molecule type" value="Genomic_DNA"/>
</dbReference>
<dbReference type="Pfam" id="PF00069">
    <property type="entry name" value="Pkinase"/>
    <property type="match status" value="1"/>
</dbReference>
<dbReference type="InterPro" id="IPR011009">
    <property type="entry name" value="Kinase-like_dom_sf"/>
</dbReference>
<dbReference type="GO" id="GO:0044773">
    <property type="term" value="P:mitotic DNA damage checkpoint signaling"/>
    <property type="evidence" value="ECO:0007669"/>
    <property type="project" value="TreeGrafter"/>
</dbReference>
<dbReference type="SMART" id="SM00220">
    <property type="entry name" value="S_TKc"/>
    <property type="match status" value="1"/>
</dbReference>
<proteinExistence type="predicted"/>
<accession>A0A086JB85</accession>